<comment type="similarity">
    <text evidence="1">Belongs to the AB hydrolase superfamily. AB hydrolase 4 family.</text>
</comment>
<reference evidence="5" key="1">
    <citation type="submission" date="2020-05" db="EMBL/GenBank/DDBJ databases">
        <title>Phylogenomic resolution of chytrid fungi.</title>
        <authorList>
            <person name="Stajich J.E."/>
            <person name="Amses K."/>
            <person name="Simmons R."/>
            <person name="Seto K."/>
            <person name="Myers J."/>
            <person name="Bonds A."/>
            <person name="Quandt C.A."/>
            <person name="Barry K."/>
            <person name="Liu P."/>
            <person name="Grigoriev I."/>
            <person name="Longcore J.E."/>
            <person name="James T.Y."/>
        </authorList>
    </citation>
    <scope>NUCLEOTIDE SEQUENCE</scope>
    <source>
        <strain evidence="5">JEL0476</strain>
    </source>
</reference>
<evidence type="ECO:0000256" key="3">
    <source>
        <dbReference type="SAM" id="MobiDB-lite"/>
    </source>
</evidence>
<dbReference type="PANTHER" id="PTHR10794">
    <property type="entry name" value="ABHYDROLASE DOMAIN-CONTAINING PROTEIN"/>
    <property type="match status" value="1"/>
</dbReference>
<evidence type="ECO:0000313" key="5">
    <source>
        <dbReference type="EMBL" id="KAJ3206607.1"/>
    </source>
</evidence>
<sequence length="486" mass="54907">INNKLISIEDYVNKYCPNLTNSTFYPTIWLLGGHLQTFWAAFVGDNSKDRVKYEREILTAADGGTISIDWTPRLNELFSDESPILIVSHGLTGGSHETYVHDLLYEALFHEVPAHKRPDLENFENHPLTAKFRCVVVNFRGCANTKLTSPLLYCGAYTDDLRLVVKHIHAKFPKAKLCGVGFSLGANIMTKYVGEEGVNCLFSAFVSVANPYDLISGALAMHRTWIGRNIYSAKMNANLKRVLYTHKQILESNKYDIDAIAKSKTITDFDAALTSIAFDYLNVTDYYRKASSNAYINHIRVPTLLLTAFDDPVAHFETIPWYEVNHNGYVVLGVTKGGGHIGWFSGGNMFLSYLGPLIGYVKKEMNMKGAPQRWFTKSVVEFVNGIVNGVDESQFNKEESKTQDSKVKNPYTSQKLEFLPSPMSSTSSRIKRHLVDNDQLSHKKLKKSDNEENKKNLMDLEKEIISSNDFDLDNKENNNKKNLKLV</sequence>
<feature type="active site" description="Charge relay system" evidence="2">
    <location>
        <position position="340"/>
    </location>
</feature>
<accession>A0AAD5TV86</accession>
<evidence type="ECO:0000256" key="1">
    <source>
        <dbReference type="ARBA" id="ARBA00010884"/>
    </source>
</evidence>
<dbReference type="AlphaFoldDB" id="A0AAD5TV86"/>
<organism evidence="5 6">
    <name type="scientific">Clydaea vesicula</name>
    <dbReference type="NCBI Taxonomy" id="447962"/>
    <lineage>
        <taxon>Eukaryota</taxon>
        <taxon>Fungi</taxon>
        <taxon>Fungi incertae sedis</taxon>
        <taxon>Chytridiomycota</taxon>
        <taxon>Chytridiomycota incertae sedis</taxon>
        <taxon>Chytridiomycetes</taxon>
        <taxon>Lobulomycetales</taxon>
        <taxon>Lobulomycetaceae</taxon>
        <taxon>Clydaea</taxon>
    </lineage>
</organism>
<comment type="caution">
    <text evidence="5">The sequence shown here is derived from an EMBL/GenBank/DDBJ whole genome shotgun (WGS) entry which is preliminary data.</text>
</comment>
<feature type="active site" description="Charge relay system" evidence="2">
    <location>
        <position position="183"/>
    </location>
</feature>
<protein>
    <recommendedName>
        <fullName evidence="4">AB hydrolase-1 domain-containing protein</fullName>
    </recommendedName>
</protein>
<feature type="active site" description="Charge relay system" evidence="2">
    <location>
        <position position="311"/>
    </location>
</feature>
<feature type="non-terminal residue" evidence="5">
    <location>
        <position position="1"/>
    </location>
</feature>
<feature type="domain" description="AB hydrolase-1" evidence="4">
    <location>
        <begin position="83"/>
        <end position="314"/>
    </location>
</feature>
<dbReference type="GO" id="GO:0047372">
    <property type="term" value="F:monoacylglycerol lipase activity"/>
    <property type="evidence" value="ECO:0007669"/>
    <property type="project" value="TreeGrafter"/>
</dbReference>
<evidence type="ECO:0000256" key="2">
    <source>
        <dbReference type="PIRSR" id="PIRSR005211-1"/>
    </source>
</evidence>
<dbReference type="InterPro" id="IPR000073">
    <property type="entry name" value="AB_hydrolase_1"/>
</dbReference>
<dbReference type="InterPro" id="IPR029058">
    <property type="entry name" value="AB_hydrolase_fold"/>
</dbReference>
<dbReference type="Gene3D" id="3.40.50.1820">
    <property type="entry name" value="alpha/beta hydrolase"/>
    <property type="match status" value="1"/>
</dbReference>
<dbReference type="GO" id="GO:0051793">
    <property type="term" value="P:medium-chain fatty acid catabolic process"/>
    <property type="evidence" value="ECO:0007669"/>
    <property type="project" value="TreeGrafter"/>
</dbReference>
<dbReference type="InterPro" id="IPR050960">
    <property type="entry name" value="AB_hydrolase_4_sf"/>
</dbReference>
<dbReference type="PANTHER" id="PTHR10794:SF63">
    <property type="entry name" value="ALPHA_BETA HYDROLASE 1, ISOFORM A"/>
    <property type="match status" value="1"/>
</dbReference>
<dbReference type="EMBL" id="JADGJW010001112">
    <property type="protein sequence ID" value="KAJ3206607.1"/>
    <property type="molecule type" value="Genomic_DNA"/>
</dbReference>
<keyword evidence="6" id="KW-1185">Reference proteome</keyword>
<dbReference type="Proteomes" id="UP001211065">
    <property type="component" value="Unassembled WGS sequence"/>
</dbReference>
<evidence type="ECO:0000313" key="6">
    <source>
        <dbReference type="Proteomes" id="UP001211065"/>
    </source>
</evidence>
<dbReference type="Pfam" id="PF00561">
    <property type="entry name" value="Abhydrolase_1"/>
    <property type="match status" value="1"/>
</dbReference>
<dbReference type="GO" id="GO:0008126">
    <property type="term" value="F:acetylesterase activity"/>
    <property type="evidence" value="ECO:0007669"/>
    <property type="project" value="TreeGrafter"/>
</dbReference>
<dbReference type="InterPro" id="IPR012020">
    <property type="entry name" value="ABHD4"/>
</dbReference>
<gene>
    <name evidence="5" type="ORF">HK099_000495</name>
</gene>
<name>A0AAD5TV86_9FUNG</name>
<dbReference type="PIRSF" id="PIRSF005211">
    <property type="entry name" value="Ab_hydro_YheT"/>
    <property type="match status" value="1"/>
</dbReference>
<proteinExistence type="inferred from homology"/>
<feature type="region of interest" description="Disordered" evidence="3">
    <location>
        <begin position="438"/>
        <end position="457"/>
    </location>
</feature>
<dbReference type="GO" id="GO:0051792">
    <property type="term" value="P:medium-chain fatty acid biosynthetic process"/>
    <property type="evidence" value="ECO:0007669"/>
    <property type="project" value="TreeGrafter"/>
</dbReference>
<dbReference type="SUPFAM" id="SSF53474">
    <property type="entry name" value="alpha/beta-Hydrolases"/>
    <property type="match status" value="1"/>
</dbReference>
<evidence type="ECO:0000259" key="4">
    <source>
        <dbReference type="Pfam" id="PF00561"/>
    </source>
</evidence>